<dbReference type="NCBIfam" id="TIGR00069">
    <property type="entry name" value="hisD"/>
    <property type="match status" value="1"/>
</dbReference>
<dbReference type="InterPro" id="IPR016161">
    <property type="entry name" value="Ald_DH/histidinol_DH"/>
</dbReference>
<keyword evidence="2 5" id="KW-0479">Metal-binding</keyword>
<keyword evidence="4 5" id="KW-0560">Oxidoreductase</keyword>
<comment type="caution">
    <text evidence="12">The sequence shown here is derived from an EMBL/GenBank/DDBJ whole genome shotgun (WGS) entry which is preliminary data.</text>
</comment>
<dbReference type="PRINTS" id="PR00083">
    <property type="entry name" value="HOLDHDRGNASE"/>
</dbReference>
<keyword evidence="5 8" id="KW-0520">NAD</keyword>
<evidence type="ECO:0000256" key="7">
    <source>
        <dbReference type="PIRSR" id="PIRSR000099-1"/>
    </source>
</evidence>
<dbReference type="GO" id="GO:0005829">
    <property type="term" value="C:cytosol"/>
    <property type="evidence" value="ECO:0007669"/>
    <property type="project" value="TreeGrafter"/>
</dbReference>
<dbReference type="RefSeq" id="WP_173680271.1">
    <property type="nucleotide sequence ID" value="NZ_JAAZWO010000034.1"/>
</dbReference>
<dbReference type="GO" id="GO:0000105">
    <property type="term" value="P:L-histidine biosynthetic process"/>
    <property type="evidence" value="ECO:0007669"/>
    <property type="project" value="UniProtKB-UniRule"/>
</dbReference>
<feature type="binding site" evidence="5 10">
    <location>
        <position position="358"/>
    </location>
    <ligand>
        <name>Zn(2+)</name>
        <dbReference type="ChEBI" id="CHEBI:29105"/>
    </ligand>
</feature>
<feature type="binding site" evidence="5 10">
    <location>
        <position position="259"/>
    </location>
    <ligand>
        <name>Zn(2+)</name>
        <dbReference type="ChEBI" id="CHEBI:29105"/>
    </ligand>
</feature>
<keyword evidence="5" id="KW-0368">Histidine biosynthesis</keyword>
<dbReference type="SUPFAM" id="SSF53720">
    <property type="entry name" value="ALDH-like"/>
    <property type="match status" value="1"/>
</dbReference>
<evidence type="ECO:0000256" key="1">
    <source>
        <dbReference type="ARBA" id="ARBA00010178"/>
    </source>
</evidence>
<comment type="similarity">
    <text evidence="1 5 6 11">Belongs to the histidinol dehydrogenase family.</text>
</comment>
<evidence type="ECO:0000256" key="10">
    <source>
        <dbReference type="PIRSR" id="PIRSR000099-4"/>
    </source>
</evidence>
<keyword evidence="3 5" id="KW-0862">Zinc</keyword>
<dbReference type="GO" id="GO:0004399">
    <property type="term" value="F:histidinol dehydrogenase activity"/>
    <property type="evidence" value="ECO:0007669"/>
    <property type="project" value="UniProtKB-UniRule"/>
</dbReference>
<evidence type="ECO:0000256" key="8">
    <source>
        <dbReference type="PIRSR" id="PIRSR000099-2"/>
    </source>
</evidence>
<feature type="binding site" evidence="5 8">
    <location>
        <position position="211"/>
    </location>
    <ligand>
        <name>NAD(+)</name>
        <dbReference type="ChEBI" id="CHEBI:57540"/>
    </ligand>
</feature>
<keyword evidence="5" id="KW-0028">Amino-acid biosynthesis</keyword>
<feature type="binding site" evidence="5 8">
    <location>
        <position position="126"/>
    </location>
    <ligand>
        <name>NAD(+)</name>
        <dbReference type="ChEBI" id="CHEBI:57540"/>
    </ligand>
</feature>
<dbReference type="Gene3D" id="1.20.5.1300">
    <property type="match status" value="1"/>
</dbReference>
<dbReference type="GO" id="GO:0008270">
    <property type="term" value="F:zinc ion binding"/>
    <property type="evidence" value="ECO:0007669"/>
    <property type="project" value="UniProtKB-UniRule"/>
</dbReference>
<reference evidence="12 13" key="1">
    <citation type="submission" date="2020-04" db="EMBL/GenBank/DDBJ databases">
        <title>Genomic insights into acetone-butanol-ethanol (ABE) fermentation by sequencing solventogenic clostridia strains.</title>
        <authorList>
            <person name="Brown S."/>
        </authorList>
    </citation>
    <scope>NUCLEOTIDE SEQUENCE [LARGE SCALE GENOMIC DNA]</scope>
    <source>
        <strain evidence="12 13">DJ011</strain>
    </source>
</reference>
<feature type="binding site" evidence="5 10">
    <location>
        <position position="256"/>
    </location>
    <ligand>
        <name>Zn(2+)</name>
        <dbReference type="ChEBI" id="CHEBI:29105"/>
    </ligand>
</feature>
<dbReference type="FunFam" id="3.40.50.1980:FF:000001">
    <property type="entry name" value="Histidinol dehydrogenase"/>
    <property type="match status" value="1"/>
</dbReference>
<feature type="binding site" evidence="5 9">
    <location>
        <position position="417"/>
    </location>
    <ligand>
        <name>substrate</name>
    </ligand>
</feature>
<feature type="binding site" evidence="5 9">
    <location>
        <position position="259"/>
    </location>
    <ligand>
        <name>substrate</name>
    </ligand>
</feature>
<dbReference type="AlphaFoldDB" id="A0A923J1Y6"/>
<dbReference type="CDD" id="cd06572">
    <property type="entry name" value="Histidinol_dh"/>
    <property type="match status" value="1"/>
</dbReference>
<evidence type="ECO:0000313" key="13">
    <source>
        <dbReference type="Proteomes" id="UP000563151"/>
    </source>
</evidence>
<evidence type="ECO:0000256" key="5">
    <source>
        <dbReference type="HAMAP-Rule" id="MF_01024"/>
    </source>
</evidence>
<organism evidence="12 13">
    <name type="scientific">Clostridium tetanomorphum</name>
    <dbReference type="NCBI Taxonomy" id="1553"/>
    <lineage>
        <taxon>Bacteria</taxon>
        <taxon>Bacillati</taxon>
        <taxon>Bacillota</taxon>
        <taxon>Clostridia</taxon>
        <taxon>Eubacteriales</taxon>
        <taxon>Clostridiaceae</taxon>
        <taxon>Clostridium</taxon>
    </lineage>
</organism>
<feature type="binding site" evidence="5 9">
    <location>
        <position position="256"/>
    </location>
    <ligand>
        <name>substrate</name>
    </ligand>
</feature>
<evidence type="ECO:0000256" key="2">
    <source>
        <dbReference type="ARBA" id="ARBA00022723"/>
    </source>
</evidence>
<comment type="function">
    <text evidence="5">Catalyzes the sequential NAD-dependent oxidations of L-histidinol to L-histidinaldehyde and then to L-histidine.</text>
</comment>
<protein>
    <recommendedName>
        <fullName evidence="5">Histidinol dehydrogenase</fullName>
        <shortName evidence="5">HDH</shortName>
        <ecNumber evidence="5">1.1.1.23</ecNumber>
    </recommendedName>
</protein>
<evidence type="ECO:0000256" key="4">
    <source>
        <dbReference type="ARBA" id="ARBA00023002"/>
    </source>
</evidence>
<comment type="catalytic activity">
    <reaction evidence="5">
        <text>L-histidinol + 2 NAD(+) + H2O = L-histidine + 2 NADH + 3 H(+)</text>
        <dbReference type="Rhea" id="RHEA:20641"/>
        <dbReference type="ChEBI" id="CHEBI:15377"/>
        <dbReference type="ChEBI" id="CHEBI:15378"/>
        <dbReference type="ChEBI" id="CHEBI:57540"/>
        <dbReference type="ChEBI" id="CHEBI:57595"/>
        <dbReference type="ChEBI" id="CHEBI:57699"/>
        <dbReference type="ChEBI" id="CHEBI:57945"/>
        <dbReference type="EC" id="1.1.1.23"/>
    </reaction>
</comment>
<dbReference type="FunFam" id="3.40.50.1980:FF:000026">
    <property type="entry name" value="Histidinol dehydrogenase"/>
    <property type="match status" value="1"/>
</dbReference>
<dbReference type="PANTHER" id="PTHR21256">
    <property type="entry name" value="HISTIDINOL DEHYDROGENASE HDH"/>
    <property type="match status" value="1"/>
</dbReference>
<name>A0A923J1Y6_CLOTT</name>
<feature type="binding site" evidence="5 8">
    <location>
        <position position="188"/>
    </location>
    <ligand>
        <name>NAD(+)</name>
        <dbReference type="ChEBI" id="CHEBI:57540"/>
    </ligand>
</feature>
<evidence type="ECO:0000256" key="3">
    <source>
        <dbReference type="ARBA" id="ARBA00022833"/>
    </source>
</evidence>
<dbReference type="Gene3D" id="3.40.50.1980">
    <property type="entry name" value="Nitrogenase molybdenum iron protein domain"/>
    <property type="match status" value="2"/>
</dbReference>
<dbReference type="Proteomes" id="UP000563151">
    <property type="component" value="Unassembled WGS sequence"/>
</dbReference>
<dbReference type="Pfam" id="PF00815">
    <property type="entry name" value="Histidinol_dh"/>
    <property type="match status" value="1"/>
</dbReference>
<dbReference type="PIRSF" id="PIRSF000099">
    <property type="entry name" value="Histidinol_dh"/>
    <property type="match status" value="1"/>
</dbReference>
<comment type="pathway">
    <text evidence="5">Amino-acid biosynthesis; L-histidine biosynthesis; L-histidine from 5-phospho-alpha-D-ribose 1-diphosphate: step 9/9.</text>
</comment>
<feature type="active site" description="Proton acceptor" evidence="5 7">
    <location>
        <position position="324"/>
    </location>
</feature>
<proteinExistence type="inferred from homology"/>
<feature type="binding site" evidence="5 10">
    <location>
        <position position="417"/>
    </location>
    <ligand>
        <name>Zn(2+)</name>
        <dbReference type="ChEBI" id="CHEBI:29105"/>
    </ligand>
</feature>
<evidence type="ECO:0000256" key="9">
    <source>
        <dbReference type="PIRSR" id="PIRSR000099-3"/>
    </source>
</evidence>
<dbReference type="EC" id="1.1.1.23" evidence="5"/>
<dbReference type="InterPro" id="IPR012131">
    <property type="entry name" value="Hstdl_DH"/>
</dbReference>
<dbReference type="HAMAP" id="MF_01024">
    <property type="entry name" value="HisD"/>
    <property type="match status" value="1"/>
</dbReference>
<feature type="binding site" evidence="5 9">
    <location>
        <position position="325"/>
    </location>
    <ligand>
        <name>substrate</name>
    </ligand>
</feature>
<dbReference type="EMBL" id="JAAZWO010000034">
    <property type="protein sequence ID" value="MBC2399716.1"/>
    <property type="molecule type" value="Genomic_DNA"/>
</dbReference>
<evidence type="ECO:0000256" key="11">
    <source>
        <dbReference type="RuleBase" id="RU004175"/>
    </source>
</evidence>
<evidence type="ECO:0000256" key="6">
    <source>
        <dbReference type="PIRNR" id="PIRNR000099"/>
    </source>
</evidence>
<keyword evidence="13" id="KW-1185">Reference proteome</keyword>
<dbReference type="InterPro" id="IPR022695">
    <property type="entry name" value="Histidinol_DH_monofunct"/>
</dbReference>
<sequence length="428" mass="47567">MINIIEFEKDRKFLKKLLSRSQFEFYEVNKVVDEILIEVNRRKDEAVREYTSKFDGVLLENFLVSDEEIDNAFNNIDKNLKEDLVKAKINIEKYHNKQIRNSYTFYEGEDIILGQIVNPIEKVGIYVPGGSAAYPSTVLMNAVPAKIAGVKEIIMITPPNKYGKIKDSILVAASIAGVDKIYKVGGAQGIGALTFGTETIAKVDKIVGPGNIYVAMAKRKVSGYVGIDMVAGPSEILIIGDRYTNAKYVAADLISQAEHDEMAAPILVTSSQILARNVVKELEIQVNALQRKDIIKKSLQNYGAIIITTCLSESIDIANEIAPEHLEILTKNPFDIYRRIKNAGAIFIGEYSPEPVGDYFAGTNHTLPTSSTARFSSPLSVDDFIKKTSLVYYSREALRKSKDSIIRIAEDEGLTAHANSIKVRFQEE</sequence>
<gene>
    <name evidence="5 12" type="primary">hisD</name>
    <name evidence="12" type="ORF">HGG79_18380</name>
</gene>
<dbReference type="GO" id="GO:0051287">
    <property type="term" value="F:NAD binding"/>
    <property type="evidence" value="ECO:0007669"/>
    <property type="project" value="InterPro"/>
</dbReference>
<evidence type="ECO:0000313" key="12">
    <source>
        <dbReference type="EMBL" id="MBC2399716.1"/>
    </source>
</evidence>
<comment type="cofactor">
    <cofactor evidence="5 10">
        <name>Zn(2+)</name>
        <dbReference type="ChEBI" id="CHEBI:29105"/>
    </cofactor>
    <text evidence="5 10">Binds 1 zinc ion per subunit.</text>
</comment>
<dbReference type="PANTHER" id="PTHR21256:SF2">
    <property type="entry name" value="HISTIDINE BIOSYNTHESIS TRIFUNCTIONAL PROTEIN"/>
    <property type="match status" value="1"/>
</dbReference>
<feature type="binding site" evidence="5 9">
    <location>
        <position position="412"/>
    </location>
    <ligand>
        <name>substrate</name>
    </ligand>
</feature>
<feature type="binding site" evidence="5 9">
    <location>
        <position position="234"/>
    </location>
    <ligand>
        <name>substrate</name>
    </ligand>
</feature>
<feature type="binding site" evidence="5 9">
    <location>
        <position position="358"/>
    </location>
    <ligand>
        <name>substrate</name>
    </ligand>
</feature>
<feature type="active site" description="Proton acceptor" evidence="5 7">
    <location>
        <position position="325"/>
    </location>
</feature>
<accession>A0A923J1Y6</accession>